<evidence type="ECO:0000313" key="18">
    <source>
        <dbReference type="Proteomes" id="UP000307702"/>
    </source>
</evidence>
<dbReference type="GO" id="GO:0046872">
    <property type="term" value="F:metal ion binding"/>
    <property type="evidence" value="ECO:0007669"/>
    <property type="project" value="UniProtKB-KW"/>
</dbReference>
<evidence type="ECO:0000256" key="14">
    <source>
        <dbReference type="RuleBase" id="RU003923"/>
    </source>
</evidence>
<dbReference type="GO" id="GO:0005886">
    <property type="term" value="C:plasma membrane"/>
    <property type="evidence" value="ECO:0007669"/>
    <property type="project" value="UniProtKB-SubCell"/>
</dbReference>
<keyword evidence="4 14" id="KW-0813">Transport</keyword>
<dbReference type="InterPro" id="IPR003004">
    <property type="entry name" value="GspF/PilC"/>
</dbReference>
<dbReference type="PRINTS" id="PR00812">
    <property type="entry name" value="BCTERIALGSPF"/>
</dbReference>
<dbReference type="FunFam" id="1.20.81.30:FF:000001">
    <property type="entry name" value="Type II secretion system protein F"/>
    <property type="match status" value="2"/>
</dbReference>
<dbReference type="EMBL" id="SZVP01000001">
    <property type="protein sequence ID" value="TMM47851.1"/>
    <property type="molecule type" value="Genomic_DNA"/>
</dbReference>
<gene>
    <name evidence="17" type="primary">gspF</name>
    <name evidence="17" type="ORF">FCS21_02480</name>
</gene>
<dbReference type="Pfam" id="PF00482">
    <property type="entry name" value="T2SSF"/>
    <property type="match status" value="2"/>
</dbReference>
<dbReference type="InterPro" id="IPR001992">
    <property type="entry name" value="T2SS_GspF/T4SS_PilC_CS"/>
</dbReference>
<feature type="transmembrane region" description="Helical" evidence="15">
    <location>
        <begin position="233"/>
        <end position="252"/>
    </location>
</feature>
<evidence type="ECO:0000256" key="11">
    <source>
        <dbReference type="ARBA" id="ARBA00022989"/>
    </source>
</evidence>
<dbReference type="InterPro" id="IPR018076">
    <property type="entry name" value="T2SS_GspF_dom"/>
</dbReference>
<comment type="caution">
    <text evidence="17">The sequence shown here is derived from an EMBL/GenBank/DDBJ whole genome shotgun (WGS) entry which is preliminary data.</text>
</comment>
<evidence type="ECO:0000256" key="6">
    <source>
        <dbReference type="ARBA" id="ARBA00022519"/>
    </source>
</evidence>
<evidence type="ECO:0000256" key="13">
    <source>
        <dbReference type="ARBA" id="ARBA00030750"/>
    </source>
</evidence>
<evidence type="ECO:0000256" key="8">
    <source>
        <dbReference type="ARBA" id="ARBA00022723"/>
    </source>
</evidence>
<evidence type="ECO:0000256" key="5">
    <source>
        <dbReference type="ARBA" id="ARBA00022475"/>
    </source>
</evidence>
<keyword evidence="11 15" id="KW-1133">Transmembrane helix</keyword>
<comment type="subcellular location">
    <subcellularLocation>
        <location evidence="2 14">Cell inner membrane</location>
        <topology evidence="2 14">Multi-pass membrane protein</topology>
    </subcellularLocation>
</comment>
<evidence type="ECO:0000256" key="12">
    <source>
        <dbReference type="ARBA" id="ARBA00023136"/>
    </source>
</evidence>
<feature type="domain" description="Type II secretion system protein GspF" evidence="16">
    <location>
        <begin position="81"/>
        <end position="203"/>
    </location>
</feature>
<dbReference type="PANTHER" id="PTHR30012:SF0">
    <property type="entry name" value="TYPE II SECRETION SYSTEM PROTEIN F-RELATED"/>
    <property type="match status" value="1"/>
</dbReference>
<sequence length="415" mass="45413">MAAFEYQAVDSRGKTKKGVIEGDTPRQVRGLLRDQGLMPTVVTSTLSQRKNKIDHDNKGFSTSFSQGKAGKISAAELALVTRQLATLVESGLPLEESLLAVAEQCEKNRIKSMIMGVRTKVTEGYGLSESMAEYPKAFNRLYRAMVAAGEKSGHLDKVLNRLADYTEQRQQMRSQLIQALVYPLIMTVVAVGVITILLTAVVPKIVGQFEHMGENLPGTTQFLIASSDFLRDYGLMLVLIIAALMLLCVQLLKKPDMEMAYHQHLLQIPGIGKVARGINTARFARTLSILTASAVPLLESMRISGEVLDNLYIKQQVKGATDKVREGASLRVSLEQTKLFPPMMLHMIASGEKSGQLEHMLGRAADNQDREFDALVSISLKAFEPALMVAMAGVVLFIVMAILEPILQLNSLVGG</sequence>
<proteinExistence type="inferred from homology"/>
<dbReference type="OrthoDB" id="9805682at2"/>
<evidence type="ECO:0000256" key="2">
    <source>
        <dbReference type="ARBA" id="ARBA00004429"/>
    </source>
</evidence>
<evidence type="ECO:0000256" key="10">
    <source>
        <dbReference type="ARBA" id="ARBA00022927"/>
    </source>
</evidence>
<keyword evidence="8" id="KW-0479">Metal-binding</keyword>
<dbReference type="RefSeq" id="WP_138620380.1">
    <property type="nucleotide sequence ID" value="NZ_SZVP01000001.1"/>
</dbReference>
<keyword evidence="9" id="KW-0106">Calcium</keyword>
<keyword evidence="5" id="KW-1003">Cell membrane</keyword>
<name>A0A8H2PNI9_9GAMM</name>
<evidence type="ECO:0000256" key="7">
    <source>
        <dbReference type="ARBA" id="ARBA00022692"/>
    </source>
</evidence>
<dbReference type="GO" id="GO:0015627">
    <property type="term" value="C:type II protein secretion system complex"/>
    <property type="evidence" value="ECO:0007669"/>
    <property type="project" value="InterPro"/>
</dbReference>
<dbReference type="NCBIfam" id="TIGR02120">
    <property type="entry name" value="GspF"/>
    <property type="match status" value="1"/>
</dbReference>
<accession>A0A8H2PNI9</accession>
<keyword evidence="12 15" id="KW-0472">Membrane</keyword>
<keyword evidence="6" id="KW-0997">Cell inner membrane</keyword>
<evidence type="ECO:0000256" key="1">
    <source>
        <dbReference type="ARBA" id="ARBA00002684"/>
    </source>
</evidence>
<evidence type="ECO:0000313" key="17">
    <source>
        <dbReference type="EMBL" id="TMM47851.1"/>
    </source>
</evidence>
<dbReference type="AlphaFoldDB" id="A0A8H2PNI9"/>
<dbReference type="Gene3D" id="1.20.81.30">
    <property type="entry name" value="Type II secretion system (T2SS), domain F"/>
    <property type="match status" value="2"/>
</dbReference>
<evidence type="ECO:0000256" key="9">
    <source>
        <dbReference type="ARBA" id="ARBA00022837"/>
    </source>
</evidence>
<dbReference type="PROSITE" id="PS00874">
    <property type="entry name" value="T2SP_F"/>
    <property type="match status" value="1"/>
</dbReference>
<evidence type="ECO:0000256" key="3">
    <source>
        <dbReference type="ARBA" id="ARBA00005745"/>
    </source>
</evidence>
<evidence type="ECO:0000259" key="16">
    <source>
        <dbReference type="Pfam" id="PF00482"/>
    </source>
</evidence>
<dbReference type="Proteomes" id="UP000307702">
    <property type="component" value="Unassembled WGS sequence"/>
</dbReference>
<reference evidence="17 18" key="1">
    <citation type="submission" date="2019-05" db="EMBL/GenBank/DDBJ databases">
        <title>Colwellia ponticola sp. nov., isolated from seawater.</title>
        <authorList>
            <person name="Yoon J.-H."/>
        </authorList>
    </citation>
    <scope>NUCLEOTIDE SEQUENCE [LARGE SCALE GENOMIC DNA]</scope>
    <source>
        <strain evidence="17 18">OISW-25</strain>
    </source>
</reference>
<feature type="transmembrane region" description="Helical" evidence="15">
    <location>
        <begin position="179"/>
        <end position="202"/>
    </location>
</feature>
<keyword evidence="18" id="KW-1185">Reference proteome</keyword>
<feature type="domain" description="Type II secretion system protein GspF" evidence="16">
    <location>
        <begin position="283"/>
        <end position="403"/>
    </location>
</feature>
<evidence type="ECO:0000256" key="15">
    <source>
        <dbReference type="SAM" id="Phobius"/>
    </source>
</evidence>
<protein>
    <recommendedName>
        <fullName evidence="13">General secretion pathway protein F</fullName>
    </recommendedName>
</protein>
<feature type="transmembrane region" description="Helical" evidence="15">
    <location>
        <begin position="386"/>
        <end position="407"/>
    </location>
</feature>
<organism evidence="17 18">
    <name type="scientific">Colwellia ponticola</name>
    <dbReference type="NCBI Taxonomy" id="2304625"/>
    <lineage>
        <taxon>Bacteria</taxon>
        <taxon>Pseudomonadati</taxon>
        <taxon>Pseudomonadota</taxon>
        <taxon>Gammaproteobacteria</taxon>
        <taxon>Alteromonadales</taxon>
        <taxon>Colwelliaceae</taxon>
        <taxon>Colwellia</taxon>
    </lineage>
</organism>
<evidence type="ECO:0000256" key="4">
    <source>
        <dbReference type="ARBA" id="ARBA00022448"/>
    </source>
</evidence>
<comment type="similarity">
    <text evidence="3 14">Belongs to the GSP F family.</text>
</comment>
<keyword evidence="10" id="KW-0653">Protein transport</keyword>
<comment type="function">
    <text evidence="1">Component of the type II secretion system inner membrane complex required for the energy-dependent secretion of extracellular factors such as proteases and toxins from the periplasm.</text>
</comment>
<dbReference type="PANTHER" id="PTHR30012">
    <property type="entry name" value="GENERAL SECRETION PATHWAY PROTEIN"/>
    <property type="match status" value="1"/>
</dbReference>
<dbReference type="GO" id="GO:0015628">
    <property type="term" value="P:protein secretion by the type II secretion system"/>
    <property type="evidence" value="ECO:0007669"/>
    <property type="project" value="InterPro"/>
</dbReference>
<dbReference type="InterPro" id="IPR011850">
    <property type="entry name" value="T2SS_GspF"/>
</dbReference>
<keyword evidence="7 14" id="KW-0812">Transmembrane</keyword>
<dbReference type="InterPro" id="IPR042094">
    <property type="entry name" value="T2SS_GspF_sf"/>
</dbReference>